<gene>
    <name evidence="3" type="ORF">FHS89_000750</name>
</gene>
<dbReference type="PANTHER" id="PTHR46112">
    <property type="entry name" value="AMINOPEPTIDASE"/>
    <property type="match status" value="1"/>
</dbReference>
<dbReference type="PANTHER" id="PTHR46112:SF2">
    <property type="entry name" value="XAA-PRO AMINOPEPTIDASE P-RELATED"/>
    <property type="match status" value="1"/>
</dbReference>
<dbReference type="Pfam" id="PF00557">
    <property type="entry name" value="Peptidase_M24"/>
    <property type="match status" value="1"/>
</dbReference>
<evidence type="ECO:0000256" key="1">
    <source>
        <dbReference type="SAM" id="MobiDB-lite"/>
    </source>
</evidence>
<keyword evidence="3" id="KW-0378">Hydrolase</keyword>
<keyword evidence="3" id="KW-0645">Protease</keyword>
<feature type="region of interest" description="Disordered" evidence="1">
    <location>
        <begin position="1"/>
        <end position="27"/>
    </location>
</feature>
<accession>A0A840WWQ1</accession>
<dbReference type="NCBIfam" id="NF043017">
    <property type="entry name" value="DimsulpropLyDddP"/>
    <property type="match status" value="1"/>
</dbReference>
<dbReference type="Gene3D" id="3.90.230.10">
    <property type="entry name" value="Creatinase/methionine aminopeptidase superfamily"/>
    <property type="match status" value="1"/>
</dbReference>
<dbReference type="EMBL" id="JACIJS010000002">
    <property type="protein sequence ID" value="MBB5514744.1"/>
    <property type="molecule type" value="Genomic_DNA"/>
</dbReference>
<evidence type="ECO:0000259" key="2">
    <source>
        <dbReference type="Pfam" id="PF00557"/>
    </source>
</evidence>
<evidence type="ECO:0000313" key="4">
    <source>
        <dbReference type="Proteomes" id="UP000553766"/>
    </source>
</evidence>
<proteinExistence type="predicted"/>
<evidence type="ECO:0000313" key="3">
    <source>
        <dbReference type="EMBL" id="MBB5514744.1"/>
    </source>
</evidence>
<dbReference type="Proteomes" id="UP000553766">
    <property type="component" value="Unassembled WGS sequence"/>
</dbReference>
<dbReference type="CDD" id="cd01066">
    <property type="entry name" value="APP_MetAP"/>
    <property type="match status" value="1"/>
</dbReference>
<dbReference type="Gene3D" id="3.40.350.10">
    <property type="entry name" value="Creatinase/prolidase N-terminal domain"/>
    <property type="match status" value="1"/>
</dbReference>
<dbReference type="InterPro" id="IPR000994">
    <property type="entry name" value="Pept_M24"/>
</dbReference>
<keyword evidence="3" id="KW-0031">Aminopeptidase</keyword>
<reference evidence="3 4" key="1">
    <citation type="submission" date="2020-08" db="EMBL/GenBank/DDBJ databases">
        <title>Genomic Encyclopedia of Type Strains, Phase IV (KMG-IV): sequencing the most valuable type-strain genomes for metagenomic binning, comparative biology and taxonomic classification.</title>
        <authorList>
            <person name="Goeker M."/>
        </authorList>
    </citation>
    <scope>NUCLEOTIDE SEQUENCE [LARGE SCALE GENOMIC DNA]</scope>
    <source>
        <strain evidence="3 4">DSM 103377</strain>
    </source>
</reference>
<feature type="domain" description="Peptidase M24" evidence="2">
    <location>
        <begin position="219"/>
        <end position="422"/>
    </location>
</feature>
<protein>
    <submittedName>
        <fullName evidence="3">Xaa-Pro aminopeptidase</fullName>
    </submittedName>
</protein>
<sequence>MNQHYSDARKITPGRKPDGTPDDNDRVEIGPTPLAFAEWAKAGLDIPNLAVMRQARLDRLVAMLHARDLAGILMFDPLNIRYASDTTNMQLWNAHNPFRACLVLADGHMMMWDFKGCGDLLTAHNPLVRETRKGTASFFYFSNGDHTQRRAVAFAHEIDEIVRAHCGTNRRLAIDKIMVHGLRAFEAVGFEVHEGEEVTEKARAVKSPEEIKAMYCAVQSCEASMAVMERAVAPGMTEDDIWAVLHAENIRRGGEWIETRLLASGQRTNPWFQECGPRVMADGDILAFDTDLVGPYGMCTDISRTWLVGDGAATPQMIDTYRIAVEHIETNTAMLGPGVALRELTFGGHMLPDRFVAQRYGAKMHGVGLCDEWPLVTYPEDYAEGMMDYVLEPGMMMCVEVYLGEVGGPWGIKLEDQVLITETGYERMNRYRWDPRLMGEV</sequence>
<dbReference type="RefSeq" id="WP_184008665.1">
    <property type="nucleotide sequence ID" value="NZ_JACIJS010000002.1"/>
</dbReference>
<dbReference type="InterPro" id="IPR029149">
    <property type="entry name" value="Creatin/AminoP/Spt16_N"/>
</dbReference>
<name>A0A840WWQ1_9RHOB</name>
<dbReference type="SUPFAM" id="SSF55920">
    <property type="entry name" value="Creatinase/aminopeptidase"/>
    <property type="match status" value="1"/>
</dbReference>
<organism evidence="3 4">
    <name type="scientific">Rubricella aquisinus</name>
    <dbReference type="NCBI Taxonomy" id="2028108"/>
    <lineage>
        <taxon>Bacteria</taxon>
        <taxon>Pseudomonadati</taxon>
        <taxon>Pseudomonadota</taxon>
        <taxon>Alphaproteobacteria</taxon>
        <taxon>Rhodobacterales</taxon>
        <taxon>Paracoccaceae</taxon>
        <taxon>Rubricella</taxon>
    </lineage>
</organism>
<dbReference type="GO" id="GO:0004177">
    <property type="term" value="F:aminopeptidase activity"/>
    <property type="evidence" value="ECO:0007669"/>
    <property type="project" value="UniProtKB-KW"/>
</dbReference>
<comment type="caution">
    <text evidence="3">The sequence shown here is derived from an EMBL/GenBank/DDBJ whole genome shotgun (WGS) entry which is preliminary data.</text>
</comment>
<dbReference type="InterPro" id="IPR050659">
    <property type="entry name" value="Peptidase_M24B"/>
</dbReference>
<dbReference type="SUPFAM" id="SSF53092">
    <property type="entry name" value="Creatinase/prolidase N-terminal domain"/>
    <property type="match status" value="1"/>
</dbReference>
<dbReference type="AlphaFoldDB" id="A0A840WWQ1"/>
<keyword evidence="4" id="KW-1185">Reference proteome</keyword>
<dbReference type="InterPro" id="IPR036005">
    <property type="entry name" value="Creatinase/aminopeptidase-like"/>
</dbReference>
<dbReference type="InterPro" id="IPR050020">
    <property type="entry name" value="DddP"/>
</dbReference>